<feature type="compositionally biased region" description="Polar residues" evidence="1">
    <location>
        <begin position="398"/>
        <end position="412"/>
    </location>
</feature>
<feature type="region of interest" description="Disordered" evidence="1">
    <location>
        <begin position="181"/>
        <end position="441"/>
    </location>
</feature>
<sequence>MGPVQRRLLDHNTSHYVDPISSLSSAPTSSVPIIHHARAASVSSSSITSDPFFIPGIVTCAVFLFLCLGCAWIIWSGRNAVPLPPRRTSGIGASSVGFGGPGSIANGMKGARSLSAVPTTNARNTSGWRKVAGAWGAGELGSGMVSPRSGVDLNLQAGEPEGIAPADAGVLPLFGRRGSMLQKRGQRMEPPPPGAPSYPPATSSSSQSPDAGPSSSANVNGKGVEGNASLAGYDPQPLTYPTSNNQPNAQAQTHSKKTVPIPIPGAYPPSYAQSHPMSYRSASESSSTQVGSEAAYQAQQQPGFYPPASASAAGGGGGGLGRGERLAGIASPPLTVTPALATGAGFAGGGGGMPRVVGSEAGVHVGGDASGARGVAGAGAQYDTVARNEKELERRPTAYSQAPSESVYSQWSYHAPSRPQTGVSGYPYAGEGGGPPVSPGAAYAAQYYAANANANTANPPNASRSREAGRRSAEPSRGSRRQSADGGERRGRRDGVVDTNAGPDRRRRAEEGGGGYSYGGSGSRRR</sequence>
<evidence type="ECO:0000256" key="1">
    <source>
        <dbReference type="SAM" id="MobiDB-lite"/>
    </source>
</evidence>
<protein>
    <submittedName>
        <fullName evidence="3">Uncharacterized protein</fullName>
    </submittedName>
</protein>
<dbReference type="Proteomes" id="UP000521872">
    <property type="component" value="Unassembled WGS sequence"/>
</dbReference>
<proteinExistence type="predicted"/>
<feature type="region of interest" description="Disordered" evidence="1">
    <location>
        <begin position="454"/>
        <end position="526"/>
    </location>
</feature>
<keyword evidence="2" id="KW-0812">Transmembrane</keyword>
<dbReference type="EMBL" id="JAACJL010000016">
    <property type="protein sequence ID" value="KAF4619492.1"/>
    <property type="molecule type" value="Genomic_DNA"/>
</dbReference>
<feature type="compositionally biased region" description="Basic and acidic residues" evidence="1">
    <location>
        <begin position="464"/>
        <end position="474"/>
    </location>
</feature>
<comment type="caution">
    <text evidence="3">The sequence shown here is derived from an EMBL/GenBank/DDBJ whole genome shotgun (WGS) entry which is preliminary data.</text>
</comment>
<feature type="compositionally biased region" description="Gly residues" evidence="1">
    <location>
        <begin position="364"/>
        <end position="377"/>
    </location>
</feature>
<reference evidence="3 4" key="1">
    <citation type="submission" date="2019-12" db="EMBL/GenBank/DDBJ databases">
        <authorList>
            <person name="Floudas D."/>
            <person name="Bentzer J."/>
            <person name="Ahren D."/>
            <person name="Johansson T."/>
            <person name="Persson P."/>
            <person name="Tunlid A."/>
        </authorList>
    </citation>
    <scope>NUCLEOTIDE SEQUENCE [LARGE SCALE GENOMIC DNA]</scope>
    <source>
        <strain evidence="3 4">CBS 102.39</strain>
    </source>
</reference>
<keyword evidence="4" id="KW-1185">Reference proteome</keyword>
<evidence type="ECO:0000313" key="4">
    <source>
        <dbReference type="Proteomes" id="UP000521872"/>
    </source>
</evidence>
<evidence type="ECO:0000256" key="2">
    <source>
        <dbReference type="SAM" id="Phobius"/>
    </source>
</evidence>
<feature type="compositionally biased region" description="Gly residues" evidence="1">
    <location>
        <begin position="512"/>
        <end position="526"/>
    </location>
</feature>
<feature type="compositionally biased region" description="Low complexity" evidence="1">
    <location>
        <begin position="454"/>
        <end position="463"/>
    </location>
</feature>
<feature type="compositionally biased region" description="Basic and acidic residues" evidence="1">
    <location>
        <begin position="386"/>
        <end position="396"/>
    </location>
</feature>
<feature type="compositionally biased region" description="Pro residues" evidence="1">
    <location>
        <begin position="189"/>
        <end position="199"/>
    </location>
</feature>
<evidence type="ECO:0000313" key="3">
    <source>
        <dbReference type="EMBL" id="KAF4619492.1"/>
    </source>
</evidence>
<organism evidence="3 4">
    <name type="scientific">Agrocybe pediades</name>
    <dbReference type="NCBI Taxonomy" id="84607"/>
    <lineage>
        <taxon>Eukaryota</taxon>
        <taxon>Fungi</taxon>
        <taxon>Dikarya</taxon>
        <taxon>Basidiomycota</taxon>
        <taxon>Agaricomycotina</taxon>
        <taxon>Agaricomycetes</taxon>
        <taxon>Agaricomycetidae</taxon>
        <taxon>Agaricales</taxon>
        <taxon>Agaricineae</taxon>
        <taxon>Strophariaceae</taxon>
        <taxon>Agrocybe</taxon>
    </lineage>
</organism>
<keyword evidence="2" id="KW-1133">Transmembrane helix</keyword>
<name>A0A8H4R085_9AGAR</name>
<feature type="compositionally biased region" description="Polar residues" evidence="1">
    <location>
        <begin position="271"/>
        <end position="302"/>
    </location>
</feature>
<feature type="transmembrane region" description="Helical" evidence="2">
    <location>
        <begin position="52"/>
        <end position="75"/>
    </location>
</feature>
<keyword evidence="2" id="KW-0472">Membrane</keyword>
<feature type="compositionally biased region" description="Basic and acidic residues" evidence="1">
    <location>
        <begin position="482"/>
        <end position="496"/>
    </location>
</feature>
<feature type="compositionally biased region" description="Low complexity" evidence="1">
    <location>
        <begin position="200"/>
        <end position="217"/>
    </location>
</feature>
<accession>A0A8H4R085</accession>
<dbReference type="AlphaFoldDB" id="A0A8H4R085"/>
<feature type="compositionally biased region" description="Polar residues" evidence="1">
    <location>
        <begin position="239"/>
        <end position="253"/>
    </location>
</feature>
<gene>
    <name evidence="3" type="ORF">D9613_004711</name>
</gene>